<dbReference type="EMBL" id="JABAFG010000002">
    <property type="protein sequence ID" value="NME27416.1"/>
    <property type="molecule type" value="Genomic_DNA"/>
</dbReference>
<sequence length="149" mass="16948">MKALVLYSSQTGRTKKFAEAIRSVLPENTDFLPMEQAPEHFDDYDIVFAGIWFLDYKLDSVSRSVLQRLNAKKVAIFATMHRDLYSDEISKNLRQAVDLLPPHVWVAGTHVSYVNESIARTPLGKQESLRLDTLQDFAANTYERVLTAA</sequence>
<dbReference type="KEGG" id="mhw:ACT01_12625"/>
<dbReference type="GO" id="GO:0016651">
    <property type="term" value="F:oxidoreductase activity, acting on NAD(P)H"/>
    <property type="evidence" value="ECO:0007669"/>
    <property type="project" value="UniProtKB-ARBA"/>
</dbReference>
<dbReference type="EMBL" id="JBIEKR010000002">
    <property type="protein sequence ID" value="MFG6272128.1"/>
    <property type="molecule type" value="Genomic_DNA"/>
</dbReference>
<protein>
    <submittedName>
        <fullName evidence="2 3">Flavodoxin</fullName>
    </submittedName>
</protein>
<dbReference type="InterPro" id="IPR029039">
    <property type="entry name" value="Flavoprotein-like_sf"/>
</dbReference>
<gene>
    <name evidence="2" type="ORF">ACGTZG_02895</name>
    <name evidence="3" type="ORF">HF872_02060</name>
</gene>
<evidence type="ECO:0000313" key="5">
    <source>
        <dbReference type="Proteomes" id="UP001605989"/>
    </source>
</evidence>
<keyword evidence="5" id="KW-1185">Reference proteome</keyword>
<dbReference type="PROSITE" id="PS00201">
    <property type="entry name" value="FLAVODOXIN"/>
    <property type="match status" value="1"/>
</dbReference>
<accession>A0A848BVV2</accession>
<comment type="caution">
    <text evidence="3">The sequence shown here is derived from an EMBL/GenBank/DDBJ whole genome shotgun (WGS) entry which is preliminary data.</text>
</comment>
<dbReference type="Proteomes" id="UP001605989">
    <property type="component" value="Unassembled WGS sequence"/>
</dbReference>
<dbReference type="GO" id="GO:0009055">
    <property type="term" value="F:electron transfer activity"/>
    <property type="evidence" value="ECO:0007669"/>
    <property type="project" value="InterPro"/>
</dbReference>
<dbReference type="Pfam" id="PF12641">
    <property type="entry name" value="Flavodoxin_3"/>
    <property type="match status" value="1"/>
</dbReference>
<reference evidence="2 5" key="2">
    <citation type="submission" date="2024-10" db="EMBL/GenBank/DDBJ databases">
        <authorList>
            <person name="Sang B.-I."/>
            <person name="Prabhaharan D."/>
        </authorList>
    </citation>
    <scope>NUCLEOTIDE SEQUENCE [LARGE SCALE GENOMIC DNA]</scope>
    <source>
        <strain evidence="2 5">MH</strain>
    </source>
</reference>
<dbReference type="Proteomes" id="UP000591071">
    <property type="component" value="Unassembled WGS sequence"/>
</dbReference>
<dbReference type="Gene3D" id="3.40.50.360">
    <property type="match status" value="1"/>
</dbReference>
<dbReference type="AlphaFoldDB" id="A0A848BVV2"/>
<name>A0A848BVV2_9FIRM</name>
<dbReference type="OrthoDB" id="307208at2"/>
<evidence type="ECO:0000313" key="2">
    <source>
        <dbReference type="EMBL" id="MFG6272128.1"/>
    </source>
</evidence>
<evidence type="ECO:0000313" key="3">
    <source>
        <dbReference type="EMBL" id="NME27416.1"/>
    </source>
</evidence>
<evidence type="ECO:0000259" key="1">
    <source>
        <dbReference type="Pfam" id="PF12641"/>
    </source>
</evidence>
<reference evidence="3 4" key="1">
    <citation type="submission" date="2020-04" db="EMBL/GenBank/DDBJ databases">
        <authorList>
            <person name="Hitch T.C.A."/>
            <person name="Wylensek D."/>
            <person name="Clavel T."/>
        </authorList>
    </citation>
    <scope>NUCLEOTIDE SEQUENCE [LARGE SCALE GENOMIC DNA]</scope>
    <source>
        <strain evidence="3 4">Oil-RF-744-FAT-WT-6-1</strain>
    </source>
</reference>
<dbReference type="SUPFAM" id="SSF52218">
    <property type="entry name" value="Flavoproteins"/>
    <property type="match status" value="1"/>
</dbReference>
<organism evidence="3 4">
    <name type="scientific">Megasphaera hexanoica</name>
    <dbReference type="NCBI Taxonomy" id="1675036"/>
    <lineage>
        <taxon>Bacteria</taxon>
        <taxon>Bacillati</taxon>
        <taxon>Bacillota</taxon>
        <taxon>Negativicutes</taxon>
        <taxon>Veillonellales</taxon>
        <taxon>Veillonellaceae</taxon>
        <taxon>Megasphaera</taxon>
    </lineage>
</organism>
<proteinExistence type="predicted"/>
<dbReference type="InterPro" id="IPR001226">
    <property type="entry name" value="Flavodoxin_CS"/>
</dbReference>
<dbReference type="InterPro" id="IPR008254">
    <property type="entry name" value="Flavodoxin/NO_synth"/>
</dbReference>
<dbReference type="RefSeq" id="WP_113856357.1">
    <property type="nucleotide sequence ID" value="NZ_CP011940.1"/>
</dbReference>
<feature type="domain" description="Flavodoxin-like" evidence="1">
    <location>
        <begin position="4"/>
        <end position="101"/>
    </location>
</feature>
<evidence type="ECO:0000313" key="4">
    <source>
        <dbReference type="Proteomes" id="UP000591071"/>
    </source>
</evidence>
<dbReference type="GO" id="GO:0010181">
    <property type="term" value="F:FMN binding"/>
    <property type="evidence" value="ECO:0007669"/>
    <property type="project" value="InterPro"/>
</dbReference>